<evidence type="ECO:0000313" key="4">
    <source>
        <dbReference type="EMBL" id="KAB5593935.1"/>
    </source>
</evidence>
<feature type="compositionally biased region" description="Polar residues" evidence="2">
    <location>
        <begin position="854"/>
        <end position="873"/>
    </location>
</feature>
<feature type="compositionally biased region" description="Pro residues" evidence="2">
    <location>
        <begin position="430"/>
        <end position="455"/>
    </location>
</feature>
<feature type="compositionally biased region" description="Basic residues" evidence="2">
    <location>
        <begin position="195"/>
        <end position="210"/>
    </location>
</feature>
<feature type="compositionally biased region" description="Polar residues" evidence="2">
    <location>
        <begin position="894"/>
        <end position="915"/>
    </location>
</feature>
<feature type="region of interest" description="Disordered" evidence="2">
    <location>
        <begin position="752"/>
        <end position="792"/>
    </location>
</feature>
<evidence type="ECO:0000259" key="3">
    <source>
        <dbReference type="PROSITE" id="PS50013"/>
    </source>
</evidence>
<feature type="compositionally biased region" description="Low complexity" evidence="2">
    <location>
        <begin position="815"/>
        <end position="826"/>
    </location>
</feature>
<feature type="compositionally biased region" description="Acidic residues" evidence="2">
    <location>
        <begin position="519"/>
        <end position="534"/>
    </location>
</feature>
<feature type="compositionally biased region" description="Polar residues" evidence="2">
    <location>
        <begin position="988"/>
        <end position="1001"/>
    </location>
</feature>
<evidence type="ECO:0000256" key="2">
    <source>
        <dbReference type="SAM" id="MobiDB-lite"/>
    </source>
</evidence>
<feature type="region of interest" description="Disordered" evidence="2">
    <location>
        <begin position="1230"/>
        <end position="1253"/>
    </location>
</feature>
<feature type="compositionally biased region" description="Low complexity" evidence="2">
    <location>
        <begin position="84"/>
        <end position="99"/>
    </location>
</feature>
<dbReference type="EMBL" id="SSOP01000028">
    <property type="protein sequence ID" value="KAB5593935.1"/>
    <property type="molecule type" value="Genomic_DNA"/>
</dbReference>
<dbReference type="PROSITE" id="PS50013">
    <property type="entry name" value="CHROMO_2"/>
    <property type="match status" value="1"/>
</dbReference>
<feature type="region of interest" description="Disordered" evidence="2">
    <location>
        <begin position="952"/>
        <end position="1002"/>
    </location>
</feature>
<dbReference type="Gene3D" id="2.40.50.40">
    <property type="match status" value="1"/>
</dbReference>
<feature type="coiled-coil region" evidence="1">
    <location>
        <begin position="1186"/>
        <end position="1213"/>
    </location>
</feature>
<comment type="caution">
    <text evidence="4">The sequence shown here is derived from an EMBL/GenBank/DDBJ whole genome shotgun (WGS) entry which is preliminary data.</text>
</comment>
<evidence type="ECO:0000256" key="1">
    <source>
        <dbReference type="SAM" id="Coils"/>
    </source>
</evidence>
<keyword evidence="5" id="KW-1185">Reference proteome</keyword>
<feature type="region of interest" description="Disordered" evidence="2">
    <location>
        <begin position="1"/>
        <end position="23"/>
    </location>
</feature>
<feature type="compositionally biased region" description="Polar residues" evidence="2">
    <location>
        <begin position="754"/>
        <end position="791"/>
    </location>
</feature>
<feature type="compositionally biased region" description="Basic and acidic residues" evidence="2">
    <location>
        <begin position="493"/>
        <end position="507"/>
    </location>
</feature>
<name>A0A5N5QQ91_9AGAM</name>
<feature type="compositionally biased region" description="Polar residues" evidence="2">
    <location>
        <begin position="111"/>
        <end position="134"/>
    </location>
</feature>
<keyword evidence="1" id="KW-0175">Coiled coil</keyword>
<feature type="compositionally biased region" description="Low complexity" evidence="2">
    <location>
        <begin position="1231"/>
        <end position="1244"/>
    </location>
</feature>
<sequence>MMSQYPSGSYETQFESQSGDEENLYNVERILAEKGRKYLVQWEGTDPTTGQRWPPDWVPKTDCTNDLIADWKREKAKMKRGQRSVSIKSTSSGSGSVNSRPPKGKSRPKANKSTAPRSADTSGRSRSPGSTIGRTTGRFHVYVDLPAPRVAKRRRESEHTSEVLSPVKRLKLGGPASPLPASPFDNDDGGVGGIIRKKGGPVTYKRRKPAVIKSPSLPKLTGPYLSRPNEAGPSRNRHQLPQGSTGIAGASKNARVLDNDNTDTETETETEDYPIRNARPIQVKESPLKSKSESSVRPQTRRTARTATTIQPPAARAAASPPRSASSGFVRPHPTSSARTRALPDPNPIARKEISQKIHQGMTLDENAMGMWPRVVARDERASNQGIRSIRSSLNRSGRRSKGDASVAKGAKPADVPPPAPKTIALPSPSSSPSPPPPPPAPEPPAEPEPVPTPPRRSSLVKHAPGSTRRSSSIRNVSFHVDGVDDHDEYQDDHDVPAGELNHKAGESKAQVQGKGESETESEVGESDGEEEGAQVDNHQEQVTGQEEEEGQGGEKGGSNRGGEQDGTQEEVEGAGTDEAVERELNSSPSLGGGDIDRDWAESISSIQESDVSPPSQSPPLLPVSEELPQARTDTGALESNETEEHAAEAPYEQTDGDFSMAHAMEVDELLSSPLSRPSVADDHSVQRAGPDSVCVLSDSVINLADSTLHDVAEESRLESIMDGAQAFLNLRALQPIGRVLAPDTQPVAESVATVPQTQSSISTFQPKSLDSASQTKSQSQSLPLDTQSRSLIPPALPSEILDDVLTQPAIPLHPDSTQPPSQPQQDKTHSSIEDPSSSWNLPRPGQLPPPTALTDTISTFTPTNPGTKAPIVSTSSASRILPSSLAVAIEGYTGSSSQPNRIGLSPQANLSGSPSRADRDRIEIPASPASHRSSELGAVPEMSVDVFKRQMSPGSDIGQFSSPLKPPSVQGSPTSSDGSPKRWKTSPYGSNSRWKGSRNINPLAPVKQAEIEERDKTIREQAQMIDTLLTELSKLEEAKKKSETETSTLIATNAQLTAKLEEERTTHTHQLQMQSEAISSLEEQLEGVRSQFEIAESQREFAFDQYRIASTEAKRLSDENKKLEANATKTAKQLKFGLRQWQLGFESSVARHRQEVAGLKGQLELEREMYLRSKAPDLCRRAAEWYELKKRIEELEKDCAEAQAHEAELNERERILRGRELEVCEREHALSSSTTQLQSQTQTDQEDKELSQDDLQTETILLDRSAVLAGLNDSLGEDMVWMCSYRENSGKICGKAFDTMGLLLSHVLDAAGHSIEENCECPPVG</sequence>
<dbReference type="Proteomes" id="UP000383932">
    <property type="component" value="Unassembled WGS sequence"/>
</dbReference>
<reference evidence="4 5" key="1">
    <citation type="journal article" date="2019" name="Fungal Biol. Biotechnol.">
        <title>Draft genome sequence of fastidious pathogen Ceratobasidium theobromae, which causes vascular-streak dieback in Theobroma cacao.</title>
        <authorList>
            <person name="Ali S.S."/>
            <person name="Asman A."/>
            <person name="Shao J."/>
            <person name="Firmansyah A.P."/>
            <person name="Susilo A.W."/>
            <person name="Rosmana A."/>
            <person name="McMahon P."/>
            <person name="Junaid M."/>
            <person name="Guest D."/>
            <person name="Kheng T.Y."/>
            <person name="Meinhardt L.W."/>
            <person name="Bailey B.A."/>
        </authorList>
    </citation>
    <scope>NUCLEOTIDE SEQUENCE [LARGE SCALE GENOMIC DNA]</scope>
    <source>
        <strain evidence="4 5">CT2</strain>
    </source>
</reference>
<feature type="region of interest" description="Disordered" evidence="2">
    <location>
        <begin position="810"/>
        <end position="873"/>
    </location>
</feature>
<feature type="compositionally biased region" description="Polar residues" evidence="2">
    <location>
        <begin position="970"/>
        <end position="979"/>
    </location>
</feature>
<feature type="coiled-coil region" evidence="1">
    <location>
        <begin position="1072"/>
        <end position="1134"/>
    </location>
</feature>
<evidence type="ECO:0000313" key="5">
    <source>
        <dbReference type="Proteomes" id="UP000383932"/>
    </source>
</evidence>
<feature type="region of interest" description="Disordered" evidence="2">
    <location>
        <begin position="74"/>
        <end position="657"/>
    </location>
</feature>
<feature type="compositionally biased region" description="Polar residues" evidence="2">
    <location>
        <begin position="383"/>
        <end position="396"/>
    </location>
</feature>
<dbReference type="CDD" id="cd00024">
    <property type="entry name" value="CD_CSD"/>
    <property type="match status" value="1"/>
</dbReference>
<feature type="region of interest" description="Disordered" evidence="2">
    <location>
        <begin position="894"/>
        <end position="920"/>
    </location>
</feature>
<gene>
    <name evidence="4" type="ORF">CTheo_2661</name>
</gene>
<feature type="compositionally biased region" description="Polar residues" evidence="2">
    <location>
        <begin position="1"/>
        <end position="17"/>
    </location>
</feature>
<feature type="compositionally biased region" description="Acidic residues" evidence="2">
    <location>
        <begin position="260"/>
        <end position="272"/>
    </location>
</feature>
<feature type="compositionally biased region" description="Low complexity" evidence="2">
    <location>
        <begin position="305"/>
        <end position="327"/>
    </location>
</feature>
<dbReference type="InterPro" id="IPR000953">
    <property type="entry name" value="Chromo/chromo_shadow_dom"/>
</dbReference>
<organism evidence="4 5">
    <name type="scientific">Ceratobasidium theobromae</name>
    <dbReference type="NCBI Taxonomy" id="1582974"/>
    <lineage>
        <taxon>Eukaryota</taxon>
        <taxon>Fungi</taxon>
        <taxon>Dikarya</taxon>
        <taxon>Basidiomycota</taxon>
        <taxon>Agaricomycotina</taxon>
        <taxon>Agaricomycetes</taxon>
        <taxon>Cantharellales</taxon>
        <taxon>Ceratobasidiaceae</taxon>
        <taxon>Ceratobasidium</taxon>
    </lineage>
</organism>
<accession>A0A5N5QQ91</accession>
<protein>
    <recommendedName>
        <fullName evidence="3">Chromo domain-containing protein</fullName>
    </recommendedName>
</protein>
<proteinExistence type="predicted"/>
<feature type="domain" description="Chromo" evidence="3">
    <location>
        <begin position="25"/>
        <end position="83"/>
    </location>
</feature>
<feature type="coiled-coil region" evidence="1">
    <location>
        <begin position="1019"/>
        <end position="1046"/>
    </location>
</feature>
<dbReference type="OrthoDB" id="3647690at2759"/>